<dbReference type="Gene3D" id="2.130.10.10">
    <property type="entry name" value="YVTN repeat-like/Quinoprotein amine dehydrogenase"/>
    <property type="match status" value="3"/>
</dbReference>
<protein>
    <submittedName>
        <fullName evidence="5">EAL domain-containing protein</fullName>
    </submittedName>
</protein>
<dbReference type="PROSITE" id="PS50113">
    <property type="entry name" value="PAC"/>
    <property type="match status" value="2"/>
</dbReference>
<dbReference type="Proteomes" id="UP000315947">
    <property type="component" value="Chromosome"/>
</dbReference>
<evidence type="ECO:0000256" key="1">
    <source>
        <dbReference type="SAM" id="SignalP"/>
    </source>
</evidence>
<keyword evidence="6" id="KW-1185">Reference proteome</keyword>
<proteinExistence type="predicted"/>
<gene>
    <name evidence="5" type="ORF">FM037_01755</name>
</gene>
<dbReference type="EMBL" id="CP041614">
    <property type="protein sequence ID" value="QDO82188.1"/>
    <property type="molecule type" value="Genomic_DNA"/>
</dbReference>
<dbReference type="InterPro" id="IPR001610">
    <property type="entry name" value="PAC"/>
</dbReference>
<dbReference type="SUPFAM" id="SSF63829">
    <property type="entry name" value="Calcium-dependent phosphotriesterase"/>
    <property type="match status" value="1"/>
</dbReference>
<dbReference type="SMART" id="SM00267">
    <property type="entry name" value="GGDEF"/>
    <property type="match status" value="1"/>
</dbReference>
<dbReference type="SMART" id="SM00086">
    <property type="entry name" value="PAC"/>
    <property type="match status" value="2"/>
</dbReference>
<dbReference type="InterPro" id="IPR035919">
    <property type="entry name" value="EAL_sf"/>
</dbReference>
<evidence type="ECO:0000259" key="3">
    <source>
        <dbReference type="PROSITE" id="PS50883"/>
    </source>
</evidence>
<dbReference type="InterPro" id="IPR043128">
    <property type="entry name" value="Rev_trsase/Diguanyl_cyclase"/>
</dbReference>
<dbReference type="Gene3D" id="3.20.20.450">
    <property type="entry name" value="EAL domain"/>
    <property type="match status" value="1"/>
</dbReference>
<dbReference type="CDD" id="cd01948">
    <property type="entry name" value="EAL"/>
    <property type="match status" value="1"/>
</dbReference>
<dbReference type="InterPro" id="IPR000014">
    <property type="entry name" value="PAS"/>
</dbReference>
<dbReference type="RefSeq" id="WP_144044581.1">
    <property type="nucleotide sequence ID" value="NZ_CP041614.1"/>
</dbReference>
<dbReference type="SUPFAM" id="SSF55785">
    <property type="entry name" value="PYP-like sensor domain (PAS domain)"/>
    <property type="match status" value="2"/>
</dbReference>
<dbReference type="InterPro" id="IPR029787">
    <property type="entry name" value="Nucleotide_cyclase"/>
</dbReference>
<dbReference type="PROSITE" id="PS50883">
    <property type="entry name" value="EAL"/>
    <property type="match status" value="1"/>
</dbReference>
<dbReference type="PANTHER" id="PTHR44757">
    <property type="entry name" value="DIGUANYLATE CYCLASE DGCP"/>
    <property type="match status" value="1"/>
</dbReference>
<dbReference type="Pfam" id="PF08447">
    <property type="entry name" value="PAS_3"/>
    <property type="match status" value="1"/>
</dbReference>
<feature type="domain" description="PAC" evidence="2">
    <location>
        <begin position="1001"/>
        <end position="1053"/>
    </location>
</feature>
<feature type="domain" description="GGDEF" evidence="4">
    <location>
        <begin position="1085"/>
        <end position="1218"/>
    </location>
</feature>
<dbReference type="Pfam" id="PF00990">
    <property type="entry name" value="GGDEF"/>
    <property type="match status" value="1"/>
</dbReference>
<feature type="chain" id="PRO_5045225917" evidence="1">
    <location>
        <begin position="25"/>
        <end position="1492"/>
    </location>
</feature>
<dbReference type="Pfam" id="PF13426">
    <property type="entry name" value="PAS_9"/>
    <property type="match status" value="1"/>
</dbReference>
<reference evidence="5 6" key="1">
    <citation type="submission" date="2019-07" db="EMBL/GenBank/DDBJ databases">
        <title>Shewanella sp. YLB-06 whole genomic sequence.</title>
        <authorList>
            <person name="Yu L."/>
        </authorList>
    </citation>
    <scope>NUCLEOTIDE SEQUENCE [LARGE SCALE GENOMIC DNA]</scope>
    <source>
        <strain evidence="5 6">YLB-06</strain>
    </source>
</reference>
<dbReference type="SUPFAM" id="SSF55073">
    <property type="entry name" value="Nucleotide cyclase"/>
    <property type="match status" value="1"/>
</dbReference>
<dbReference type="InterPro" id="IPR000160">
    <property type="entry name" value="GGDEF_dom"/>
</dbReference>
<dbReference type="InterPro" id="IPR013783">
    <property type="entry name" value="Ig-like_fold"/>
</dbReference>
<evidence type="ECO:0000259" key="4">
    <source>
        <dbReference type="PROSITE" id="PS50887"/>
    </source>
</evidence>
<dbReference type="PROSITE" id="PS50887">
    <property type="entry name" value="GGDEF"/>
    <property type="match status" value="1"/>
</dbReference>
<dbReference type="PANTHER" id="PTHR44757:SF2">
    <property type="entry name" value="BIOFILM ARCHITECTURE MAINTENANCE PROTEIN MBAA"/>
    <property type="match status" value="1"/>
</dbReference>
<dbReference type="Gene3D" id="3.30.450.20">
    <property type="entry name" value="PAS domain"/>
    <property type="match status" value="2"/>
</dbReference>
<keyword evidence="1" id="KW-0732">Signal</keyword>
<dbReference type="SMART" id="SM00052">
    <property type="entry name" value="EAL"/>
    <property type="match status" value="1"/>
</dbReference>
<feature type="domain" description="PAC" evidence="2">
    <location>
        <begin position="879"/>
        <end position="933"/>
    </location>
</feature>
<accession>A0ABX5WTI0</accession>
<organism evidence="5 6">
    <name type="scientific">Shewanella psychropiezotolerans</name>
    <dbReference type="NCBI Taxonomy" id="2593655"/>
    <lineage>
        <taxon>Bacteria</taxon>
        <taxon>Pseudomonadati</taxon>
        <taxon>Pseudomonadota</taxon>
        <taxon>Gammaproteobacteria</taxon>
        <taxon>Alteromonadales</taxon>
        <taxon>Shewanellaceae</taxon>
        <taxon>Shewanella</taxon>
    </lineage>
</organism>
<dbReference type="Gene3D" id="2.60.40.10">
    <property type="entry name" value="Immunoglobulins"/>
    <property type="match status" value="1"/>
</dbReference>
<dbReference type="NCBIfam" id="TIGR00229">
    <property type="entry name" value="sensory_box"/>
    <property type="match status" value="1"/>
</dbReference>
<dbReference type="NCBIfam" id="TIGR00254">
    <property type="entry name" value="GGDEF"/>
    <property type="match status" value="1"/>
</dbReference>
<dbReference type="CDD" id="cd01949">
    <property type="entry name" value="GGDEF"/>
    <property type="match status" value="1"/>
</dbReference>
<dbReference type="InterPro" id="IPR013655">
    <property type="entry name" value="PAS_fold_3"/>
</dbReference>
<dbReference type="InterPro" id="IPR035965">
    <property type="entry name" value="PAS-like_dom_sf"/>
</dbReference>
<dbReference type="InterPro" id="IPR015943">
    <property type="entry name" value="WD40/YVTN_repeat-like_dom_sf"/>
</dbReference>
<sequence>MLLTKIIKIAFLLLLISTCLTPVAASDFVMRVFGETEGLETGTINDISFDSYGFVWVATEQGLFRLSNSKIRRIDKEAFDLRLSGEYINMVEPLSEQHLLVSNYSDTYLYDMLQNTFVRFGSESLFPDYKGGGIIAQVKQGDHFIFLTLDGELLQYSYEKALLERINFLPTNADIPWGNLVALDDGRIIVGTEYELQLRDSQGLRIAVFPWGEENGLMKQLFKDSQGRIWLSSSEGVYRVYADTLKIEAVEALSFYATNIAEDNEGSFWISGRVGLIKWKPGDTEYLLYKEQLKQNADMDYIYDIEIDESGLIWVGGAGEGLAIVTSEPDFLLDTFTAKPPYSMSNEMIWGTYGEGSRVWFGTDNGLLLIDKLAQTSSTLFPQGLEVNDSIYSVESLDAAHLLLATTNGLFVVNKASFTAQRFAQWTHGENSLEHKIVYATYDDPLIQGRWWFMTSTGLYFWEPGLFNPQPMPVFIGGLNPRVVDIKSVIRDEAGKLWLGGTELFGYLDHEGEFHSKLDKFSDGSSETEINYIEQVDSDTFWLGTSPKGLIEYSLSSDDARELNKEWEIDCSSVYFIQDTADHRLIGCPKSLLRYSKSTRDIMVLGHDDGLLGGELNDGAFFYAPGEGLYVGTPDGAMLLDVDSLSNRIQRDGVFLEAVSVFYDEGVQIDLIPQDETIIKPGARMLSFQITSLDYLDGTPMTLQYRLKRKGDITQAKYLLLDGQSQLNITGLESGKYTLEILSQENGIWSAKPYSFSFSVKQYWWQRTWVKSLLLITLLCICVGVILYRQRQVKAFKLINTALVESEERLRQSLKGSDSELWEWRQDSQMFSLENQRAEKEDDRGNRILRLEDFPIHREDRDKVVNAWESMLKGSNDRFDVEYRYRREDKSWGWTRVRGRPVEVDAESGRILRVAGIYSDITLQRQLEDDVKLLAQAFGNTSEGVLIMDAAERIKVSNKAAQTIVGASDKLLNGKFFSELILAKEGRTDEIVYLLQQGVTWTGEREFLCEQGGSCPVWLNVSAMLGSKGNITHYVAVFSDITERKRTEADLRRLANYDVLTGLPNRSLFSTRLAQSIHRAEHSGEKLALIFLDLDRFKHVNDSYGHSMGDALLVEAANRLQSCITEEHTLCRFGGDEFVILLRDASNLDTINHICAQLLEQIETPFELYGREFFISTSIGVSLWPDDARQAEVLIKNADQAMYHAKDEGRGNFQYFSSERNLEALYHLRLEAELRKAIERDEFELHYQPQVDILKGDKLIGMEALLRWRHHKDGLVRTDIFIKVAESCGLIVDIDRWVLHQACIQGAIWSQSYDEPFKLSVNISAVHFRQPDFIEGVKKILEETGLDPHLLGFEITEGVLMKELDIAKEHLLELRALGIDVAIDDFGTGYSSLAYLRHFDVDTLKIDRSFLIDIATNEADQAIASSIIELARNLKLNVVAEGVETKEQLEQVFSRGCYVIQGYYFSKPLTVTEMESYMDNSSLFSDKNSSAD</sequence>
<dbReference type="InterPro" id="IPR000700">
    <property type="entry name" value="PAS-assoc_C"/>
</dbReference>
<evidence type="ECO:0000313" key="5">
    <source>
        <dbReference type="EMBL" id="QDO82188.1"/>
    </source>
</evidence>
<evidence type="ECO:0000259" key="2">
    <source>
        <dbReference type="PROSITE" id="PS50113"/>
    </source>
</evidence>
<dbReference type="InterPro" id="IPR001633">
    <property type="entry name" value="EAL_dom"/>
</dbReference>
<dbReference type="SUPFAM" id="SSF141868">
    <property type="entry name" value="EAL domain-like"/>
    <property type="match status" value="1"/>
</dbReference>
<feature type="signal peptide" evidence="1">
    <location>
        <begin position="1"/>
        <end position="24"/>
    </location>
</feature>
<dbReference type="Pfam" id="PF00563">
    <property type="entry name" value="EAL"/>
    <property type="match status" value="1"/>
</dbReference>
<evidence type="ECO:0000313" key="6">
    <source>
        <dbReference type="Proteomes" id="UP000315947"/>
    </source>
</evidence>
<dbReference type="InterPro" id="IPR052155">
    <property type="entry name" value="Biofilm_reg_signaling"/>
</dbReference>
<name>A0ABX5WTI0_9GAMM</name>
<dbReference type="Gene3D" id="3.30.70.270">
    <property type="match status" value="1"/>
</dbReference>
<feature type="domain" description="EAL" evidence="3">
    <location>
        <begin position="1227"/>
        <end position="1482"/>
    </location>
</feature>
<dbReference type="CDD" id="cd00130">
    <property type="entry name" value="PAS"/>
    <property type="match status" value="2"/>
</dbReference>